<evidence type="ECO:0000313" key="2">
    <source>
        <dbReference type="EMBL" id="KAJ0401157.1"/>
    </source>
</evidence>
<proteinExistence type="predicted"/>
<dbReference type="SUPFAM" id="SSF52540">
    <property type="entry name" value="P-loop containing nucleoside triphosphate hydrolases"/>
    <property type="match status" value="1"/>
</dbReference>
<evidence type="ECO:0000313" key="3">
    <source>
        <dbReference type="Proteomes" id="UP001209570"/>
    </source>
</evidence>
<keyword evidence="3" id="KW-1185">Reference proteome</keyword>
<feature type="region of interest" description="Disordered" evidence="1">
    <location>
        <begin position="370"/>
        <end position="441"/>
    </location>
</feature>
<dbReference type="InterPro" id="IPR027417">
    <property type="entry name" value="P-loop_NTPase"/>
</dbReference>
<feature type="compositionally biased region" description="Pro residues" evidence="1">
    <location>
        <begin position="171"/>
        <end position="185"/>
    </location>
</feature>
<dbReference type="GO" id="GO:0003924">
    <property type="term" value="F:GTPase activity"/>
    <property type="evidence" value="ECO:0007669"/>
    <property type="project" value="InterPro"/>
</dbReference>
<feature type="compositionally biased region" description="Low complexity" evidence="1">
    <location>
        <begin position="306"/>
        <end position="329"/>
    </location>
</feature>
<dbReference type="InterPro" id="IPR001806">
    <property type="entry name" value="Small_GTPase"/>
</dbReference>
<dbReference type="Proteomes" id="UP001209570">
    <property type="component" value="Unassembled WGS sequence"/>
</dbReference>
<dbReference type="EMBL" id="JAKCXM010000135">
    <property type="protein sequence ID" value="KAJ0401157.1"/>
    <property type="molecule type" value="Genomic_DNA"/>
</dbReference>
<feature type="region of interest" description="Disordered" evidence="1">
    <location>
        <begin position="296"/>
        <end position="341"/>
    </location>
</feature>
<evidence type="ECO:0000256" key="1">
    <source>
        <dbReference type="SAM" id="MobiDB-lite"/>
    </source>
</evidence>
<name>A0AAD5M3Q1_PYTIN</name>
<accession>A0AAD5M3Q1</accession>
<protein>
    <recommendedName>
        <fullName evidence="4">P-loop containing nucleoside triphosphate hydrolase protein</fullName>
    </recommendedName>
</protein>
<feature type="region of interest" description="Disordered" evidence="1">
    <location>
        <begin position="164"/>
        <end position="186"/>
    </location>
</feature>
<sequence>MAAAAQLWIVGAQGVGKQSLAQALGAQRIAPLAQDKRFRWAPTRGLSVDLVVCDDVGAARRMAGAAVALLVFDVTRKQSLDALREMASDGLCRSATRTVLVGTHVDRDAERQVQAADALHLAAPIDFDDSVDVSCGHPPFQGVAYLRQLLLAWLTEPALPLDADKRNSPALSPPASPPPLSPPLSPAGRCVRTSIWLYDPTDEVPGPDVRLRPISRALYELRVAGTDRVKLQEKKRDHVVASAIQRSRYHGPTESSRSMRWQVHAQQQDLKLRQQRSASKAIDLVATRSFLRATKLSEQRHEQLNARTTSTRPTRAASAPRGHAATAPAARKRLASPAERTPSQPVFALELVSPGAERVAALPAPVPLQHLQSPVPPVSSPLQTVDDATADDEERREQDDDASELWPSGPEDETANALPHSDTGDADDDDNDVAASTSAAASSDGIDALLDFFDGVTLPLE</sequence>
<dbReference type="AlphaFoldDB" id="A0AAD5M3Q1"/>
<dbReference type="GO" id="GO:0005525">
    <property type="term" value="F:GTP binding"/>
    <property type="evidence" value="ECO:0007669"/>
    <property type="project" value="InterPro"/>
</dbReference>
<organism evidence="2 3">
    <name type="scientific">Pythium insidiosum</name>
    <name type="common">Pythiosis disease agent</name>
    <dbReference type="NCBI Taxonomy" id="114742"/>
    <lineage>
        <taxon>Eukaryota</taxon>
        <taxon>Sar</taxon>
        <taxon>Stramenopiles</taxon>
        <taxon>Oomycota</taxon>
        <taxon>Peronosporomycetes</taxon>
        <taxon>Pythiales</taxon>
        <taxon>Pythiaceae</taxon>
        <taxon>Pythium</taxon>
    </lineage>
</organism>
<evidence type="ECO:0008006" key="4">
    <source>
        <dbReference type="Google" id="ProtNLM"/>
    </source>
</evidence>
<dbReference type="CDD" id="cd00882">
    <property type="entry name" value="Ras_like_GTPase"/>
    <property type="match status" value="1"/>
</dbReference>
<comment type="caution">
    <text evidence="2">The sequence shown here is derived from an EMBL/GenBank/DDBJ whole genome shotgun (WGS) entry which is preliminary data.</text>
</comment>
<dbReference type="Pfam" id="PF00071">
    <property type="entry name" value="Ras"/>
    <property type="match status" value="1"/>
</dbReference>
<reference evidence="2" key="1">
    <citation type="submission" date="2021-12" db="EMBL/GenBank/DDBJ databases">
        <title>Prjna785345.</title>
        <authorList>
            <person name="Rujirawat T."/>
            <person name="Krajaejun T."/>
        </authorList>
    </citation>
    <scope>NUCLEOTIDE SEQUENCE</scope>
    <source>
        <strain evidence="2">Pi057C3</strain>
    </source>
</reference>
<dbReference type="Gene3D" id="3.40.50.300">
    <property type="entry name" value="P-loop containing nucleotide triphosphate hydrolases"/>
    <property type="match status" value="1"/>
</dbReference>
<gene>
    <name evidence="2" type="ORF">P43SY_004364</name>
</gene>